<dbReference type="PANTHER" id="PTHR10106:SF0">
    <property type="entry name" value="LD36721P"/>
    <property type="match status" value="1"/>
</dbReference>
<protein>
    <recommendedName>
        <fullName evidence="13">Cytochrome b561 domain-containing protein</fullName>
    </recommendedName>
</protein>
<dbReference type="FunFam" id="1.20.120.1770:FF:000001">
    <property type="entry name" value="Cytochrome b reductase 1"/>
    <property type="match status" value="1"/>
</dbReference>
<sequence>AHIIYEDILLTSGCEGMFVRQGGIRGCRTFLLFPAFSQPTHRCVRHPPSRRSPAYSQERPSAHSQERELDTSMEDSEINYRPFNVVLIATQIIGAVCVAGIGYWGWHHGGYDWHSHKFNYHPLFMIIGLVFLYANGALLYRTFRTRQKKVLKLLHAFLLLAALVFAVVGLVAIFQVKKDTNLSHISSLHGWMGIATVILFASQWLCGFLSFLIPATPGKVRGFYLPIHQVYGVAIFLAAVATCLLGILEHAQTAVIPGTTESRLVNVLGLLLCHFAGLVVYLVAKSKYKRHPIPEERPLLGSS</sequence>
<keyword evidence="10 12" id="KW-0472">Membrane</keyword>
<evidence type="ECO:0000256" key="6">
    <source>
        <dbReference type="ARBA" id="ARBA00022723"/>
    </source>
</evidence>
<evidence type="ECO:0000256" key="9">
    <source>
        <dbReference type="ARBA" id="ARBA00023004"/>
    </source>
</evidence>
<evidence type="ECO:0000256" key="11">
    <source>
        <dbReference type="SAM" id="MobiDB-lite"/>
    </source>
</evidence>
<feature type="region of interest" description="Disordered" evidence="11">
    <location>
        <begin position="41"/>
        <end position="68"/>
    </location>
</feature>
<keyword evidence="6" id="KW-0479">Metal-binding</keyword>
<keyword evidence="8 12" id="KW-1133">Transmembrane helix</keyword>
<feature type="transmembrane region" description="Helical" evidence="12">
    <location>
        <begin position="225"/>
        <end position="247"/>
    </location>
</feature>
<keyword evidence="3" id="KW-0813">Transport</keyword>
<evidence type="ECO:0000313" key="14">
    <source>
        <dbReference type="EMBL" id="CAL4063993.1"/>
    </source>
</evidence>
<dbReference type="Gene3D" id="1.20.120.1770">
    <property type="match status" value="1"/>
</dbReference>
<evidence type="ECO:0000256" key="4">
    <source>
        <dbReference type="ARBA" id="ARBA00022617"/>
    </source>
</evidence>
<dbReference type="GO" id="GO:0046872">
    <property type="term" value="F:metal ion binding"/>
    <property type="evidence" value="ECO:0007669"/>
    <property type="project" value="UniProtKB-KW"/>
</dbReference>
<dbReference type="InterPro" id="IPR006593">
    <property type="entry name" value="Cyt_b561/ferric_Rdtase_TM"/>
</dbReference>
<evidence type="ECO:0000256" key="1">
    <source>
        <dbReference type="ARBA" id="ARBA00001970"/>
    </source>
</evidence>
<proteinExistence type="predicted"/>
<dbReference type="Proteomes" id="UP001497623">
    <property type="component" value="Unassembled WGS sequence"/>
</dbReference>
<feature type="domain" description="Cytochrome b561" evidence="13">
    <location>
        <begin position="89"/>
        <end position="284"/>
    </location>
</feature>
<evidence type="ECO:0000256" key="10">
    <source>
        <dbReference type="ARBA" id="ARBA00023136"/>
    </source>
</evidence>
<dbReference type="GO" id="GO:0016491">
    <property type="term" value="F:oxidoreductase activity"/>
    <property type="evidence" value="ECO:0007669"/>
    <property type="project" value="InterPro"/>
</dbReference>
<organism evidence="14 15">
    <name type="scientific">Meganyctiphanes norvegica</name>
    <name type="common">Northern krill</name>
    <name type="synonym">Thysanopoda norvegica</name>
    <dbReference type="NCBI Taxonomy" id="48144"/>
    <lineage>
        <taxon>Eukaryota</taxon>
        <taxon>Metazoa</taxon>
        <taxon>Ecdysozoa</taxon>
        <taxon>Arthropoda</taxon>
        <taxon>Crustacea</taxon>
        <taxon>Multicrustacea</taxon>
        <taxon>Malacostraca</taxon>
        <taxon>Eumalacostraca</taxon>
        <taxon>Eucarida</taxon>
        <taxon>Euphausiacea</taxon>
        <taxon>Euphausiidae</taxon>
        <taxon>Meganyctiphanes</taxon>
    </lineage>
</organism>
<comment type="cofactor">
    <cofactor evidence="1">
        <name>heme b</name>
        <dbReference type="ChEBI" id="CHEBI:60344"/>
    </cofactor>
</comment>
<dbReference type="Pfam" id="PF03188">
    <property type="entry name" value="Cytochrom_B561"/>
    <property type="match status" value="1"/>
</dbReference>
<gene>
    <name evidence="14" type="ORF">MNOR_LOCUS3745</name>
</gene>
<keyword evidence="4" id="KW-0349">Heme</keyword>
<dbReference type="AlphaFoldDB" id="A0AAV2PUR1"/>
<feature type="transmembrane region" description="Helical" evidence="12">
    <location>
        <begin position="118"/>
        <end position="141"/>
    </location>
</feature>
<evidence type="ECO:0000256" key="2">
    <source>
        <dbReference type="ARBA" id="ARBA00004141"/>
    </source>
</evidence>
<dbReference type="SMART" id="SM00665">
    <property type="entry name" value="B561"/>
    <property type="match status" value="1"/>
</dbReference>
<dbReference type="InterPro" id="IPR043205">
    <property type="entry name" value="CYB561/CYBRD1-like"/>
</dbReference>
<feature type="transmembrane region" description="Helical" evidence="12">
    <location>
        <begin position="267"/>
        <end position="284"/>
    </location>
</feature>
<feature type="transmembrane region" description="Helical" evidence="12">
    <location>
        <begin position="153"/>
        <end position="176"/>
    </location>
</feature>
<dbReference type="PANTHER" id="PTHR10106">
    <property type="entry name" value="CYTOCHROME B561-RELATED"/>
    <property type="match status" value="1"/>
</dbReference>
<feature type="transmembrane region" description="Helical" evidence="12">
    <location>
        <begin position="83"/>
        <end position="106"/>
    </location>
</feature>
<dbReference type="PROSITE" id="PS50939">
    <property type="entry name" value="CYTOCHROME_B561"/>
    <property type="match status" value="1"/>
</dbReference>
<reference evidence="14 15" key="1">
    <citation type="submission" date="2024-05" db="EMBL/GenBank/DDBJ databases">
        <authorList>
            <person name="Wallberg A."/>
        </authorList>
    </citation>
    <scope>NUCLEOTIDE SEQUENCE [LARGE SCALE GENOMIC DNA]</scope>
</reference>
<name>A0AAV2PUR1_MEGNR</name>
<accession>A0AAV2PUR1</accession>
<evidence type="ECO:0000256" key="7">
    <source>
        <dbReference type="ARBA" id="ARBA00022982"/>
    </source>
</evidence>
<dbReference type="GO" id="GO:0016020">
    <property type="term" value="C:membrane"/>
    <property type="evidence" value="ECO:0007669"/>
    <property type="project" value="UniProtKB-SubCell"/>
</dbReference>
<evidence type="ECO:0000256" key="12">
    <source>
        <dbReference type="SAM" id="Phobius"/>
    </source>
</evidence>
<feature type="transmembrane region" description="Helical" evidence="12">
    <location>
        <begin position="188"/>
        <end position="213"/>
    </location>
</feature>
<evidence type="ECO:0000256" key="5">
    <source>
        <dbReference type="ARBA" id="ARBA00022692"/>
    </source>
</evidence>
<comment type="subcellular location">
    <subcellularLocation>
        <location evidence="2">Membrane</location>
        <topology evidence="2">Multi-pass membrane protein</topology>
    </subcellularLocation>
</comment>
<keyword evidence="7" id="KW-0249">Electron transport</keyword>
<keyword evidence="15" id="KW-1185">Reference proteome</keyword>
<keyword evidence="9" id="KW-0408">Iron</keyword>
<evidence type="ECO:0000259" key="13">
    <source>
        <dbReference type="PROSITE" id="PS50939"/>
    </source>
</evidence>
<dbReference type="EMBL" id="CAXKWB010001311">
    <property type="protein sequence ID" value="CAL4063993.1"/>
    <property type="molecule type" value="Genomic_DNA"/>
</dbReference>
<comment type="caution">
    <text evidence="14">The sequence shown here is derived from an EMBL/GenBank/DDBJ whole genome shotgun (WGS) entry which is preliminary data.</text>
</comment>
<evidence type="ECO:0000256" key="8">
    <source>
        <dbReference type="ARBA" id="ARBA00022989"/>
    </source>
</evidence>
<keyword evidence="5 12" id="KW-0812">Transmembrane</keyword>
<evidence type="ECO:0000313" key="15">
    <source>
        <dbReference type="Proteomes" id="UP001497623"/>
    </source>
</evidence>
<evidence type="ECO:0000256" key="3">
    <source>
        <dbReference type="ARBA" id="ARBA00022448"/>
    </source>
</evidence>
<feature type="non-terminal residue" evidence="14">
    <location>
        <position position="1"/>
    </location>
</feature>